<name>A0AAJ1C1K6_9HYPH</name>
<evidence type="ECO:0000256" key="1">
    <source>
        <dbReference type="SAM" id="MobiDB-lite"/>
    </source>
</evidence>
<evidence type="ECO:0000313" key="2">
    <source>
        <dbReference type="EMBL" id="MCO5960091.1"/>
    </source>
</evidence>
<gene>
    <name evidence="2" type="ORF">NBH21_25325</name>
</gene>
<protein>
    <submittedName>
        <fullName evidence="2">Uncharacterized protein</fullName>
    </submittedName>
</protein>
<feature type="compositionally biased region" description="Basic and acidic residues" evidence="1">
    <location>
        <begin position="205"/>
        <end position="215"/>
    </location>
</feature>
<proteinExistence type="predicted"/>
<dbReference type="RefSeq" id="WP_250914761.1">
    <property type="nucleotide sequence ID" value="NZ_JAMXLX010000015.1"/>
</dbReference>
<sequence>MDTSPLSLYRQEFAKRAEWRREDEHRFLEKLKLEQDKEKKLERDERERQDEQFLDMVVAVLATETEVKDFTVKLDAYDTAIIEALYENEEKMKIVRQDLKVLLDQAYVLPDGRRVFKTEDGTRIFDEHGAEVTDLDPDLIDEKHPYWEKYEGPFKQKFALEEERKELLEFQKRTDDARAELDEGGMTKDRLDELETILAKNAPDAVKRRMGHDAEPANQAAPTPKNDEPLQVAPSRAGAKLDMPAL</sequence>
<dbReference type="AlphaFoldDB" id="A0AAJ1C1K6"/>
<reference evidence="2" key="1">
    <citation type="submission" date="2022-06" db="EMBL/GenBank/DDBJ databases">
        <authorList>
            <person name="Sun Q."/>
        </authorList>
    </citation>
    <scope>NUCLEOTIDE SEQUENCE</scope>
    <source>
        <strain evidence="2">S101</strain>
    </source>
</reference>
<organism evidence="2 3">
    <name type="scientific">Ciceribacter sichuanensis</name>
    <dbReference type="NCBI Taxonomy" id="2949647"/>
    <lineage>
        <taxon>Bacteria</taxon>
        <taxon>Pseudomonadati</taxon>
        <taxon>Pseudomonadota</taxon>
        <taxon>Alphaproteobacteria</taxon>
        <taxon>Hyphomicrobiales</taxon>
        <taxon>Rhizobiaceae</taxon>
        <taxon>Ciceribacter</taxon>
    </lineage>
</organism>
<comment type="caution">
    <text evidence="2">The sequence shown here is derived from an EMBL/GenBank/DDBJ whole genome shotgun (WGS) entry which is preliminary data.</text>
</comment>
<feature type="region of interest" description="Disordered" evidence="1">
    <location>
        <begin position="202"/>
        <end position="246"/>
    </location>
</feature>
<evidence type="ECO:0000313" key="3">
    <source>
        <dbReference type="Proteomes" id="UP001155380"/>
    </source>
</evidence>
<accession>A0AAJ1C1K6</accession>
<dbReference type="EMBL" id="JAMXLX010000015">
    <property type="protein sequence ID" value="MCO5960091.1"/>
    <property type="molecule type" value="Genomic_DNA"/>
</dbReference>
<dbReference type="Proteomes" id="UP001155380">
    <property type="component" value="Unassembled WGS sequence"/>
</dbReference>